<dbReference type="Proteomes" id="UP001499852">
    <property type="component" value="Unassembled WGS sequence"/>
</dbReference>
<evidence type="ECO:0000256" key="2">
    <source>
        <dbReference type="ARBA" id="ARBA00005992"/>
    </source>
</evidence>
<name>A0ABP9PLD5_9BACT</name>
<dbReference type="EMBL" id="BAABIA010000010">
    <property type="protein sequence ID" value="GAA5147311.1"/>
    <property type="molecule type" value="Genomic_DNA"/>
</dbReference>
<comment type="pathway">
    <text evidence="1 7">Cell wall biogenesis; peptidoglycan biosynthesis.</text>
</comment>
<dbReference type="InterPro" id="IPR050979">
    <property type="entry name" value="LD-transpeptidase"/>
</dbReference>
<dbReference type="Pfam" id="PF03734">
    <property type="entry name" value="YkuD"/>
    <property type="match status" value="1"/>
</dbReference>
<evidence type="ECO:0000256" key="1">
    <source>
        <dbReference type="ARBA" id="ARBA00004752"/>
    </source>
</evidence>
<accession>A0ABP9PLD5</accession>
<feature type="region of interest" description="Disordered" evidence="8">
    <location>
        <begin position="244"/>
        <end position="304"/>
    </location>
</feature>
<keyword evidence="3" id="KW-0808">Transferase</keyword>
<keyword evidence="4 7" id="KW-0133">Cell shape</keyword>
<keyword evidence="5 7" id="KW-0573">Peptidoglycan synthesis</keyword>
<comment type="caution">
    <text evidence="10">The sequence shown here is derived from an EMBL/GenBank/DDBJ whole genome shotgun (WGS) entry which is preliminary data.</text>
</comment>
<evidence type="ECO:0000313" key="11">
    <source>
        <dbReference type="Proteomes" id="UP001499852"/>
    </source>
</evidence>
<evidence type="ECO:0000259" key="9">
    <source>
        <dbReference type="PROSITE" id="PS52029"/>
    </source>
</evidence>
<dbReference type="SUPFAM" id="SSF141523">
    <property type="entry name" value="L,D-transpeptidase catalytic domain-like"/>
    <property type="match status" value="1"/>
</dbReference>
<feature type="domain" description="L,D-TPase catalytic" evidence="9">
    <location>
        <begin position="68"/>
        <end position="207"/>
    </location>
</feature>
<evidence type="ECO:0000313" key="10">
    <source>
        <dbReference type="EMBL" id="GAA5147311.1"/>
    </source>
</evidence>
<dbReference type="PROSITE" id="PS52029">
    <property type="entry name" value="LD_TPASE"/>
    <property type="match status" value="1"/>
</dbReference>
<dbReference type="PANTHER" id="PTHR30582:SF2">
    <property type="entry name" value="L,D-TRANSPEPTIDASE YCIB-RELATED"/>
    <property type="match status" value="1"/>
</dbReference>
<dbReference type="CDD" id="cd16913">
    <property type="entry name" value="YkuD_like"/>
    <property type="match status" value="1"/>
</dbReference>
<feature type="active site" description="Nucleophile" evidence="7">
    <location>
        <position position="183"/>
    </location>
</feature>
<evidence type="ECO:0000256" key="3">
    <source>
        <dbReference type="ARBA" id="ARBA00022679"/>
    </source>
</evidence>
<dbReference type="PANTHER" id="PTHR30582">
    <property type="entry name" value="L,D-TRANSPEPTIDASE"/>
    <property type="match status" value="1"/>
</dbReference>
<gene>
    <name evidence="10" type="ORF">GCM10023213_41740</name>
</gene>
<keyword evidence="11" id="KW-1185">Reference proteome</keyword>
<evidence type="ECO:0000256" key="8">
    <source>
        <dbReference type="SAM" id="MobiDB-lite"/>
    </source>
</evidence>
<proteinExistence type="inferred from homology"/>
<keyword evidence="6 7" id="KW-0961">Cell wall biogenesis/degradation</keyword>
<feature type="active site" description="Proton donor/acceptor" evidence="7">
    <location>
        <position position="168"/>
    </location>
</feature>
<feature type="compositionally biased region" description="Low complexity" evidence="8">
    <location>
        <begin position="260"/>
        <end position="282"/>
    </location>
</feature>
<reference evidence="11" key="1">
    <citation type="journal article" date="2019" name="Int. J. Syst. Evol. Microbiol.">
        <title>The Global Catalogue of Microorganisms (GCM) 10K type strain sequencing project: providing services to taxonomists for standard genome sequencing and annotation.</title>
        <authorList>
            <consortium name="The Broad Institute Genomics Platform"/>
            <consortium name="The Broad Institute Genome Sequencing Center for Infectious Disease"/>
            <person name="Wu L."/>
            <person name="Ma J."/>
        </authorList>
    </citation>
    <scope>NUCLEOTIDE SEQUENCE [LARGE SCALE GENOMIC DNA]</scope>
    <source>
        <strain evidence="11">JCM 18053</strain>
    </source>
</reference>
<sequence length="304" mass="31825">MSAAAGASNVRIMVSTRFLRIAAQTSVLAASFWLSSCKTPTAPPPPVEEPAKKPTGLYEWHGEGKSISSIRINVDEQKAYLYNGDDQIGWTYVATGITSFPTPTGQFKIMEKIADKVSNLYGKGYDANGKLVNSDFKQGRDLLPPGGRFEAAKMTYFMRLTGDGVGMHIGPIPRPGRRASHGCIRLPSKFAGTIFKNVSVGTPVTIEGSGPDYATYMKQSNAKAKANAAKLAASKKKAEEAAVKAAEATSLAPDDPNGPGPQATPAGTPAPGTSVITTLPATPAAPAPATPTEEVKPAQPAPQQ</sequence>
<evidence type="ECO:0000256" key="4">
    <source>
        <dbReference type="ARBA" id="ARBA00022960"/>
    </source>
</evidence>
<comment type="similarity">
    <text evidence="2">Belongs to the YkuD family.</text>
</comment>
<evidence type="ECO:0000256" key="5">
    <source>
        <dbReference type="ARBA" id="ARBA00022984"/>
    </source>
</evidence>
<protein>
    <recommendedName>
        <fullName evidence="9">L,D-TPase catalytic domain-containing protein</fullName>
    </recommendedName>
</protein>
<dbReference type="InterPro" id="IPR005490">
    <property type="entry name" value="LD_TPept_cat_dom"/>
</dbReference>
<organism evidence="10 11">
    <name type="scientific">Prosthecobacter algae</name>
    <dbReference type="NCBI Taxonomy" id="1144682"/>
    <lineage>
        <taxon>Bacteria</taxon>
        <taxon>Pseudomonadati</taxon>
        <taxon>Verrucomicrobiota</taxon>
        <taxon>Verrucomicrobiia</taxon>
        <taxon>Verrucomicrobiales</taxon>
        <taxon>Verrucomicrobiaceae</taxon>
        <taxon>Prosthecobacter</taxon>
    </lineage>
</organism>
<dbReference type="InterPro" id="IPR038063">
    <property type="entry name" value="Transpep_catalytic_dom"/>
</dbReference>
<evidence type="ECO:0000256" key="6">
    <source>
        <dbReference type="ARBA" id="ARBA00023316"/>
    </source>
</evidence>
<evidence type="ECO:0000256" key="7">
    <source>
        <dbReference type="PROSITE-ProRule" id="PRU01373"/>
    </source>
</evidence>
<dbReference type="Gene3D" id="2.40.440.10">
    <property type="entry name" value="L,D-transpeptidase catalytic domain-like"/>
    <property type="match status" value="1"/>
</dbReference>